<proteinExistence type="predicted"/>
<reference evidence="2" key="1">
    <citation type="submission" date="2018-11" db="EMBL/GenBank/DDBJ databases">
        <title>Genome sequencing of a novel mesophilic and cellulolytic organism within the genus Hungateiclostridium.</title>
        <authorList>
            <person name="Rettenmaier R."/>
            <person name="Liebl W."/>
            <person name="Zverlov V."/>
        </authorList>
    </citation>
    <scope>NUCLEOTIDE SEQUENCE [LARGE SCALE GENOMIC DNA]</scope>
    <source>
        <strain evidence="2">N2K1</strain>
    </source>
</reference>
<dbReference type="AlphaFoldDB" id="A0A4Q0I8H2"/>
<dbReference type="Proteomes" id="UP000289166">
    <property type="component" value="Unassembled WGS sequence"/>
</dbReference>
<evidence type="ECO:0000313" key="2">
    <source>
        <dbReference type="Proteomes" id="UP000289166"/>
    </source>
</evidence>
<accession>A0A4Q0I8H2</accession>
<protein>
    <submittedName>
        <fullName evidence="1">Uncharacterized protein</fullName>
    </submittedName>
</protein>
<dbReference type="OrthoDB" id="5180688at2"/>
<sequence>MSNVKGIRNTTLETLQAMLDDGLISSQDLMRFRVNEIDKTDPEFVRYEMEAWYKTLGIENLIGRNFSLKLPYFTQEEIKELYENDEILLCVPRGITRKELGKLFNLESWALEDELISPTTEIEDFWFKMKKSFAPDFLDKTGTEVKRVMQNEGKLGLSLERYMVFIARMRYLTGTTPDSKYKVWITHGRYESKAMLIAGFDCNNKFSVHGWMPHFHSPLVGGRYVFIPDHI</sequence>
<keyword evidence="2" id="KW-1185">Reference proteome</keyword>
<dbReference type="RefSeq" id="WP_069194561.1">
    <property type="nucleotide sequence ID" value="NZ_RLII01000001.1"/>
</dbReference>
<evidence type="ECO:0000313" key="1">
    <source>
        <dbReference type="EMBL" id="RXE60693.1"/>
    </source>
</evidence>
<gene>
    <name evidence="1" type="ORF">EFD62_01885</name>
</gene>
<organism evidence="1 2">
    <name type="scientific">Acetivibrio mesophilus</name>
    <dbReference type="NCBI Taxonomy" id="2487273"/>
    <lineage>
        <taxon>Bacteria</taxon>
        <taxon>Bacillati</taxon>
        <taxon>Bacillota</taxon>
        <taxon>Clostridia</taxon>
        <taxon>Eubacteriales</taxon>
        <taxon>Oscillospiraceae</taxon>
        <taxon>Acetivibrio</taxon>
    </lineage>
</organism>
<comment type="caution">
    <text evidence="1">The sequence shown here is derived from an EMBL/GenBank/DDBJ whole genome shotgun (WGS) entry which is preliminary data.</text>
</comment>
<name>A0A4Q0I8H2_9FIRM</name>
<dbReference type="EMBL" id="RLII01000001">
    <property type="protein sequence ID" value="RXE60693.1"/>
    <property type="molecule type" value="Genomic_DNA"/>
</dbReference>